<reference evidence="2 3" key="1">
    <citation type="journal article" date="2010" name="Int. J. Syst. Evol. Microbiol.">
        <title>Bacillus horneckiae sp. nov., isolated from a spacecraft-assembly clean room.</title>
        <authorList>
            <person name="Vaishampayan P."/>
            <person name="Probst A."/>
            <person name="Krishnamurthi S."/>
            <person name="Ghosh S."/>
            <person name="Osman S."/>
            <person name="McDowall A."/>
            <person name="Ruckmani A."/>
            <person name="Mayilraj S."/>
            <person name="Venkateswaran K."/>
        </authorList>
    </citation>
    <scope>NUCLEOTIDE SEQUENCE [LARGE SCALE GENOMIC DNA]</scope>
    <source>
        <strain evidence="3">1PO1SC</strain>
    </source>
</reference>
<dbReference type="RefSeq" id="WP_066194758.1">
    <property type="nucleotide sequence ID" value="NZ_JAFDQP010000003.1"/>
</dbReference>
<comment type="caution">
    <text evidence="2">The sequence shown here is derived from an EMBL/GenBank/DDBJ whole genome shotgun (WGS) entry which is preliminary data.</text>
</comment>
<protein>
    <submittedName>
        <fullName evidence="2">DUF368 domain-containing protein</fullName>
    </submittedName>
</protein>
<keyword evidence="1" id="KW-1133">Transmembrane helix</keyword>
<feature type="transmembrane region" description="Helical" evidence="1">
    <location>
        <begin position="248"/>
        <end position="266"/>
    </location>
</feature>
<keyword evidence="1" id="KW-0472">Membrane</keyword>
<keyword evidence="1" id="KW-0812">Transmembrane</keyword>
<dbReference type="Pfam" id="PF04018">
    <property type="entry name" value="VCA0040-like"/>
    <property type="match status" value="1"/>
</dbReference>
<feature type="transmembrane region" description="Helical" evidence="1">
    <location>
        <begin position="112"/>
        <end position="133"/>
    </location>
</feature>
<proteinExistence type="predicted"/>
<feature type="transmembrane region" description="Helical" evidence="1">
    <location>
        <begin position="52"/>
        <end position="73"/>
    </location>
</feature>
<organism evidence="2 3">
    <name type="scientific">Cytobacillus horneckiae</name>
    <dbReference type="NCBI Taxonomy" id="549687"/>
    <lineage>
        <taxon>Bacteria</taxon>
        <taxon>Bacillati</taxon>
        <taxon>Bacillota</taxon>
        <taxon>Bacilli</taxon>
        <taxon>Bacillales</taxon>
        <taxon>Bacillaceae</taxon>
        <taxon>Cytobacillus</taxon>
    </lineage>
</organism>
<dbReference type="PANTHER" id="PTHR37308:SF1">
    <property type="entry name" value="POLYPRENYL-PHOSPHATE TRANSPORTER"/>
    <property type="match status" value="1"/>
</dbReference>
<evidence type="ECO:0000313" key="3">
    <source>
        <dbReference type="Proteomes" id="UP000233343"/>
    </source>
</evidence>
<dbReference type="EMBL" id="PISD01000026">
    <property type="protein sequence ID" value="PKG28681.1"/>
    <property type="molecule type" value="Genomic_DNA"/>
</dbReference>
<feature type="transmembrane region" description="Helical" evidence="1">
    <location>
        <begin position="224"/>
        <end position="242"/>
    </location>
</feature>
<keyword evidence="3" id="KW-1185">Reference proteome</keyword>
<feature type="transmembrane region" description="Helical" evidence="1">
    <location>
        <begin position="191"/>
        <end position="212"/>
    </location>
</feature>
<feature type="transmembrane region" description="Helical" evidence="1">
    <location>
        <begin position="79"/>
        <end position="100"/>
    </location>
</feature>
<evidence type="ECO:0000256" key="1">
    <source>
        <dbReference type="SAM" id="Phobius"/>
    </source>
</evidence>
<evidence type="ECO:0000313" key="2">
    <source>
        <dbReference type="EMBL" id="PKG28681.1"/>
    </source>
</evidence>
<feature type="transmembrane region" description="Helical" evidence="1">
    <location>
        <begin position="162"/>
        <end position="179"/>
    </location>
</feature>
<sequence>MHWKNIIKGTAMGTVETVPGVSSSTIAMLLGIYEKLIEAINSLTTKEWKKGLMFLIPVVFGIGIGFLLSIRVVDYFLTWYPIQTHYFFIGLIIGMLPFIWKSGLEGLSKETYGASQFIIMLILFALVSSLNFLPDNEAVMTNLAAFDYVFLFFSGWLASTALVLPGISGAMILMILGTYKTATNAIMDLNIPVILVVGLGIVCGILITGKLVRYMLHTHHDTTYSIMLGLIAGSLVVLYPGLPVHIGTLFICIILLIAGFLLSTLISRRGNS</sequence>
<gene>
    <name evidence="2" type="ORF">CWS20_12455</name>
</gene>
<dbReference type="Proteomes" id="UP000233343">
    <property type="component" value="Unassembled WGS sequence"/>
</dbReference>
<dbReference type="AlphaFoldDB" id="A0A2N0ZGN7"/>
<dbReference type="InterPro" id="IPR007163">
    <property type="entry name" value="VCA0040-like"/>
</dbReference>
<name>A0A2N0ZGN7_9BACI</name>
<dbReference type="PANTHER" id="PTHR37308">
    <property type="entry name" value="INTEGRAL MEMBRANE PROTEIN"/>
    <property type="match status" value="1"/>
</dbReference>
<accession>A0A2N0ZGN7</accession>